<evidence type="ECO:0000256" key="4">
    <source>
        <dbReference type="ARBA" id="ARBA00022670"/>
    </source>
</evidence>
<reference evidence="15" key="1">
    <citation type="submission" date="2017-02" db="EMBL/GenBank/DDBJ databases">
        <authorList>
            <person name="Varghese N."/>
            <person name="Submissions S."/>
        </authorList>
    </citation>
    <scope>NUCLEOTIDE SEQUENCE [LARGE SCALE GENOMIC DNA]</scope>
    <source>
        <strain evidence="15">ATCC BAA-34</strain>
    </source>
</reference>
<feature type="transmembrane region" description="Helical" evidence="12">
    <location>
        <begin position="109"/>
        <end position="127"/>
    </location>
</feature>
<evidence type="ECO:0000256" key="9">
    <source>
        <dbReference type="ARBA" id="ARBA00022989"/>
    </source>
</evidence>
<feature type="domain" description="Peptidase M50" evidence="13">
    <location>
        <begin position="89"/>
        <end position="160"/>
    </location>
</feature>
<keyword evidence="5 12" id="KW-0812">Transmembrane</keyword>
<feature type="domain" description="Peptidase M50" evidence="13">
    <location>
        <begin position="165"/>
        <end position="200"/>
    </location>
</feature>
<accession>A0A1T4RT51</accession>
<feature type="transmembrane region" description="Helical" evidence="12">
    <location>
        <begin position="166"/>
        <end position="184"/>
    </location>
</feature>
<gene>
    <name evidence="14" type="ORF">SAMN02745119_03066</name>
</gene>
<evidence type="ECO:0000256" key="8">
    <source>
        <dbReference type="ARBA" id="ARBA00022833"/>
    </source>
</evidence>
<keyword evidence="10" id="KW-0482">Metalloprotease</keyword>
<evidence type="ECO:0000259" key="13">
    <source>
        <dbReference type="Pfam" id="PF02163"/>
    </source>
</evidence>
<evidence type="ECO:0000256" key="11">
    <source>
        <dbReference type="ARBA" id="ARBA00023136"/>
    </source>
</evidence>
<dbReference type="STRING" id="115783.SAMN02745119_03066"/>
<comment type="subcellular location">
    <subcellularLocation>
        <location evidence="2">Membrane</location>
        <topology evidence="2">Multi-pass membrane protein</topology>
    </subcellularLocation>
</comment>
<dbReference type="PANTHER" id="PTHR39188:SF3">
    <property type="entry name" value="STAGE IV SPORULATION PROTEIN FB"/>
    <property type="match status" value="1"/>
</dbReference>
<evidence type="ECO:0000256" key="10">
    <source>
        <dbReference type="ARBA" id="ARBA00023049"/>
    </source>
</evidence>
<keyword evidence="8" id="KW-0862">Zinc</keyword>
<dbReference type="CDD" id="cd06160">
    <property type="entry name" value="S2P-M50_like_2"/>
    <property type="match status" value="1"/>
</dbReference>
<keyword evidence="7" id="KW-0378">Hydrolase</keyword>
<feature type="transmembrane region" description="Helical" evidence="12">
    <location>
        <begin position="196"/>
        <end position="215"/>
    </location>
</feature>
<evidence type="ECO:0000256" key="3">
    <source>
        <dbReference type="ARBA" id="ARBA00007931"/>
    </source>
</evidence>
<evidence type="ECO:0000256" key="1">
    <source>
        <dbReference type="ARBA" id="ARBA00001947"/>
    </source>
</evidence>
<proteinExistence type="inferred from homology"/>
<evidence type="ECO:0000313" key="15">
    <source>
        <dbReference type="Proteomes" id="UP000190102"/>
    </source>
</evidence>
<organism evidence="14 15">
    <name type="scientific">Trichlorobacter thiogenes</name>
    <dbReference type="NCBI Taxonomy" id="115783"/>
    <lineage>
        <taxon>Bacteria</taxon>
        <taxon>Pseudomonadati</taxon>
        <taxon>Thermodesulfobacteriota</taxon>
        <taxon>Desulfuromonadia</taxon>
        <taxon>Geobacterales</taxon>
        <taxon>Geobacteraceae</taxon>
        <taxon>Trichlorobacter</taxon>
    </lineage>
</organism>
<dbReference type="PANTHER" id="PTHR39188">
    <property type="entry name" value="MEMBRANE-ASSOCIATED ZINC METALLOPROTEASE M50B"/>
    <property type="match status" value="1"/>
</dbReference>
<dbReference type="AlphaFoldDB" id="A0A1T4RT51"/>
<dbReference type="Pfam" id="PF02163">
    <property type="entry name" value="Peptidase_M50"/>
    <property type="match status" value="2"/>
</dbReference>
<dbReference type="GO" id="GO:0046872">
    <property type="term" value="F:metal ion binding"/>
    <property type="evidence" value="ECO:0007669"/>
    <property type="project" value="UniProtKB-KW"/>
</dbReference>
<protein>
    <submittedName>
        <fullName evidence="14">Zn-dependent protease (Includes SpoIVFB)</fullName>
    </submittedName>
</protein>
<dbReference type="EMBL" id="FUWR01000024">
    <property type="protein sequence ID" value="SKA19149.1"/>
    <property type="molecule type" value="Genomic_DNA"/>
</dbReference>
<evidence type="ECO:0000256" key="12">
    <source>
        <dbReference type="SAM" id="Phobius"/>
    </source>
</evidence>
<dbReference type="GO" id="GO:0006508">
    <property type="term" value="P:proteolysis"/>
    <property type="evidence" value="ECO:0007669"/>
    <property type="project" value="UniProtKB-KW"/>
</dbReference>
<evidence type="ECO:0000256" key="2">
    <source>
        <dbReference type="ARBA" id="ARBA00004141"/>
    </source>
</evidence>
<name>A0A1T4RT51_9BACT</name>
<dbReference type="GO" id="GO:0016020">
    <property type="term" value="C:membrane"/>
    <property type="evidence" value="ECO:0007669"/>
    <property type="project" value="UniProtKB-SubCell"/>
</dbReference>
<keyword evidence="11 12" id="KW-0472">Membrane</keyword>
<comment type="similarity">
    <text evidence="3">Belongs to the peptidase M50B family.</text>
</comment>
<dbReference type="RefSeq" id="WP_078791289.1">
    <property type="nucleotide sequence ID" value="NZ_FUWR01000024.1"/>
</dbReference>
<sequence length="280" mass="30556">MSTESAPETVTIDGATAIATATADNPPEKPRRSGIIATLAVGGAFVLKFLKPLFIGLKTLKLAAVLKTGLTMVLSMWAYALAWGWAYGVAFVLLILVHEMGHVYALREFGVKAGAPVFIPFVGAYIAMKEQPKNVRIEAWTAIYGPLVGTGGAMLCWSAALYTGSSFMMAVAYTGFFLNLFNLIPVSPLDGGRVVAALSPKIWIFGFIGILIMFFRSYNPILFLILLPAGRNVYELWKNRKSAPSEYFEVDKKTRIQISLLYFVLLGFLAVAMSLTHVAR</sequence>
<dbReference type="OrthoDB" id="9781963at2"/>
<evidence type="ECO:0000256" key="6">
    <source>
        <dbReference type="ARBA" id="ARBA00022723"/>
    </source>
</evidence>
<feature type="transmembrane region" description="Helical" evidence="12">
    <location>
        <begin position="76"/>
        <end position="97"/>
    </location>
</feature>
<evidence type="ECO:0000256" key="7">
    <source>
        <dbReference type="ARBA" id="ARBA00022801"/>
    </source>
</evidence>
<keyword evidence="4 14" id="KW-0645">Protease</keyword>
<dbReference type="Proteomes" id="UP000190102">
    <property type="component" value="Unassembled WGS sequence"/>
</dbReference>
<keyword evidence="15" id="KW-1185">Reference proteome</keyword>
<evidence type="ECO:0000313" key="14">
    <source>
        <dbReference type="EMBL" id="SKA19149.1"/>
    </source>
</evidence>
<feature type="transmembrane region" description="Helical" evidence="12">
    <location>
        <begin position="139"/>
        <end position="160"/>
    </location>
</feature>
<feature type="transmembrane region" description="Helical" evidence="12">
    <location>
        <begin position="258"/>
        <end position="279"/>
    </location>
</feature>
<dbReference type="GO" id="GO:0008237">
    <property type="term" value="F:metallopeptidase activity"/>
    <property type="evidence" value="ECO:0007669"/>
    <property type="project" value="UniProtKB-KW"/>
</dbReference>
<feature type="transmembrane region" description="Helical" evidence="12">
    <location>
        <begin position="35"/>
        <end position="55"/>
    </location>
</feature>
<comment type="cofactor">
    <cofactor evidence="1">
        <name>Zn(2+)</name>
        <dbReference type="ChEBI" id="CHEBI:29105"/>
    </cofactor>
</comment>
<dbReference type="InterPro" id="IPR008915">
    <property type="entry name" value="Peptidase_M50"/>
</dbReference>
<keyword evidence="9 12" id="KW-1133">Transmembrane helix</keyword>
<keyword evidence="6" id="KW-0479">Metal-binding</keyword>
<evidence type="ECO:0000256" key="5">
    <source>
        <dbReference type="ARBA" id="ARBA00022692"/>
    </source>
</evidence>